<dbReference type="EMBL" id="BGZK01000335">
    <property type="protein sequence ID" value="GBP37547.1"/>
    <property type="molecule type" value="Genomic_DNA"/>
</dbReference>
<organism evidence="2 3">
    <name type="scientific">Eumeta variegata</name>
    <name type="common">Bagworm moth</name>
    <name type="synonym">Eumeta japonica</name>
    <dbReference type="NCBI Taxonomy" id="151549"/>
    <lineage>
        <taxon>Eukaryota</taxon>
        <taxon>Metazoa</taxon>
        <taxon>Ecdysozoa</taxon>
        <taxon>Arthropoda</taxon>
        <taxon>Hexapoda</taxon>
        <taxon>Insecta</taxon>
        <taxon>Pterygota</taxon>
        <taxon>Neoptera</taxon>
        <taxon>Endopterygota</taxon>
        <taxon>Lepidoptera</taxon>
        <taxon>Glossata</taxon>
        <taxon>Ditrysia</taxon>
        <taxon>Tineoidea</taxon>
        <taxon>Psychidae</taxon>
        <taxon>Oiketicinae</taxon>
        <taxon>Eumeta</taxon>
    </lineage>
</organism>
<evidence type="ECO:0000313" key="2">
    <source>
        <dbReference type="EMBL" id="GBP37547.1"/>
    </source>
</evidence>
<name>A0A4C1VGX2_EUMVA</name>
<feature type="compositionally biased region" description="Polar residues" evidence="1">
    <location>
        <begin position="221"/>
        <end position="244"/>
    </location>
</feature>
<evidence type="ECO:0000256" key="1">
    <source>
        <dbReference type="SAM" id="MobiDB-lite"/>
    </source>
</evidence>
<gene>
    <name evidence="2" type="ORF">EVAR_28800_1</name>
</gene>
<proteinExistence type="predicted"/>
<reference evidence="2 3" key="1">
    <citation type="journal article" date="2019" name="Commun. Biol.">
        <title>The bagworm genome reveals a unique fibroin gene that provides high tensile strength.</title>
        <authorList>
            <person name="Kono N."/>
            <person name="Nakamura H."/>
            <person name="Ohtoshi R."/>
            <person name="Tomita M."/>
            <person name="Numata K."/>
            <person name="Arakawa K."/>
        </authorList>
    </citation>
    <scope>NUCLEOTIDE SEQUENCE [LARGE SCALE GENOMIC DNA]</scope>
</reference>
<accession>A0A4C1VGX2</accession>
<dbReference type="AlphaFoldDB" id="A0A4C1VGX2"/>
<protein>
    <submittedName>
        <fullName evidence="2">Uncharacterized protein</fullName>
    </submittedName>
</protein>
<feature type="region of interest" description="Disordered" evidence="1">
    <location>
        <begin position="202"/>
        <end position="256"/>
    </location>
</feature>
<comment type="caution">
    <text evidence="2">The sequence shown here is derived from an EMBL/GenBank/DDBJ whole genome shotgun (WGS) entry which is preliminary data.</text>
</comment>
<keyword evidence="3" id="KW-1185">Reference proteome</keyword>
<dbReference type="Proteomes" id="UP000299102">
    <property type="component" value="Unassembled WGS sequence"/>
</dbReference>
<evidence type="ECO:0000313" key="3">
    <source>
        <dbReference type="Proteomes" id="UP000299102"/>
    </source>
</evidence>
<sequence length="288" mass="32134">MVAEFYDCSIYESLYCVVVRKLQGRHAAVSYTDLLCLPGPAVITRRRERGHGYPRYVIVYEEEENEGMKRITHDTWGRQRTNKLRTACGFARENICEGKPAKCKQVSYLLSFKVFREVPSALLRKQILIQSKCSKFETSVTSLGRCCQRVSAEKGSPLYRKTKTSYNFIELRLAGVTIEVAGARPTAIPKRTSPLEVLNLIPAGGTPSPRQESKYAHTRQSRASNTTSKEGLSYINTSSQNKSPLSPPNRPPTRRKIFNNRVTGAASLNYSNIARAPVGDSAVRAPQG</sequence>